<protein>
    <recommendedName>
        <fullName evidence="4">Transcriptional regulator</fullName>
    </recommendedName>
</protein>
<feature type="compositionally biased region" description="Pro residues" evidence="1">
    <location>
        <begin position="107"/>
        <end position="120"/>
    </location>
</feature>
<dbReference type="RefSeq" id="WP_309827923.1">
    <property type="nucleotide sequence ID" value="NZ_JAVIZX010000001.1"/>
</dbReference>
<name>A0ABU1I9W0_9BURK</name>
<sequence>MSDTSPFGFGRFVPGFDFLQNLAKGSAAGMPSMSHWVAPTVSVEELEKRIEELKAVQFWLEQNSRALAATIQALEVQKMTLATLKGMNVAMGDLAGAFAGKGAEAFAPPPAAAPTDPRPAQPAQGHGDGTDEDADRIPPEDVDADAEGRATPGVVDPLQWWTALGTQFQQIAASALKDATAHPSALDATRDMAAQALKTATGMASQFAAQGAQGMQDMQDMQDATRRAAQAAGAAGSKPAAAPSKKKPARKAPNQGTASRRTAAAAPAAPRARKAGTPPPAPAAAARKAPARRSRPAGG</sequence>
<dbReference type="Proteomes" id="UP001267710">
    <property type="component" value="Unassembled WGS sequence"/>
</dbReference>
<feature type="compositionally biased region" description="Basic residues" evidence="1">
    <location>
        <begin position="289"/>
        <end position="299"/>
    </location>
</feature>
<feature type="compositionally biased region" description="Acidic residues" evidence="1">
    <location>
        <begin position="130"/>
        <end position="145"/>
    </location>
</feature>
<reference evidence="2 3" key="1">
    <citation type="submission" date="2023-08" db="EMBL/GenBank/DDBJ databases">
        <title>Functional and genomic diversity of the sorghum phyllosphere microbiome.</title>
        <authorList>
            <person name="Shade A."/>
        </authorList>
    </citation>
    <scope>NUCLEOTIDE SEQUENCE [LARGE SCALE GENOMIC DNA]</scope>
    <source>
        <strain evidence="2 3">SORGH_AS_0335</strain>
    </source>
</reference>
<accession>A0ABU1I9W0</accession>
<evidence type="ECO:0000256" key="1">
    <source>
        <dbReference type="SAM" id="MobiDB-lite"/>
    </source>
</evidence>
<evidence type="ECO:0008006" key="4">
    <source>
        <dbReference type="Google" id="ProtNLM"/>
    </source>
</evidence>
<evidence type="ECO:0000313" key="3">
    <source>
        <dbReference type="Proteomes" id="UP001267710"/>
    </source>
</evidence>
<evidence type="ECO:0000313" key="2">
    <source>
        <dbReference type="EMBL" id="MDR6213993.1"/>
    </source>
</evidence>
<comment type="caution">
    <text evidence="2">The sequence shown here is derived from an EMBL/GenBank/DDBJ whole genome shotgun (WGS) entry which is preliminary data.</text>
</comment>
<dbReference type="EMBL" id="JAVIZX010000001">
    <property type="protein sequence ID" value="MDR6213993.1"/>
    <property type="molecule type" value="Genomic_DNA"/>
</dbReference>
<organism evidence="2 3">
    <name type="scientific">Paracidovorax wautersii</name>
    <dbReference type="NCBI Taxonomy" id="1177982"/>
    <lineage>
        <taxon>Bacteria</taxon>
        <taxon>Pseudomonadati</taxon>
        <taxon>Pseudomonadota</taxon>
        <taxon>Betaproteobacteria</taxon>
        <taxon>Burkholderiales</taxon>
        <taxon>Comamonadaceae</taxon>
        <taxon>Paracidovorax</taxon>
    </lineage>
</organism>
<feature type="compositionally biased region" description="Low complexity" evidence="1">
    <location>
        <begin position="214"/>
        <end position="243"/>
    </location>
</feature>
<feature type="region of interest" description="Disordered" evidence="1">
    <location>
        <begin position="214"/>
        <end position="299"/>
    </location>
</feature>
<dbReference type="InterPro" id="IPR050026">
    <property type="entry name" value="PHA_gran_PhaM_N"/>
</dbReference>
<gene>
    <name evidence="2" type="ORF">QE399_001682</name>
</gene>
<dbReference type="NCBIfam" id="NF043076">
    <property type="entry name" value="PHA_gran_PhaM"/>
    <property type="match status" value="1"/>
</dbReference>
<proteinExistence type="predicted"/>
<keyword evidence="3" id="KW-1185">Reference proteome</keyword>
<feature type="compositionally biased region" description="Low complexity" evidence="1">
    <location>
        <begin position="258"/>
        <end position="270"/>
    </location>
</feature>
<feature type="region of interest" description="Disordered" evidence="1">
    <location>
        <begin position="105"/>
        <end position="151"/>
    </location>
</feature>